<name>A0ABU2L278_9ACTN</name>
<reference evidence="3" key="1">
    <citation type="submission" date="2023-07" db="EMBL/GenBank/DDBJ databases">
        <title>30 novel species of actinomycetes from the DSMZ collection.</title>
        <authorList>
            <person name="Nouioui I."/>
        </authorList>
    </citation>
    <scope>NUCLEOTIDE SEQUENCE [LARGE SCALE GENOMIC DNA]</scope>
    <source>
        <strain evidence="3">DSM 44917</strain>
    </source>
</reference>
<feature type="transmembrane region" description="Helical" evidence="1">
    <location>
        <begin position="26"/>
        <end position="49"/>
    </location>
</feature>
<comment type="caution">
    <text evidence="2">The sequence shown here is derived from an EMBL/GenBank/DDBJ whole genome shotgun (WGS) entry which is preliminary data.</text>
</comment>
<sequence length="95" mass="10141">MVEGGGHWRRTGSEPVTAYSALRLRLLLSALFLPFFAAVTVALGVWWASADEEDQPSPGELGALTLGCAALTLIALVDLLIVLRRRRRARGGPAA</sequence>
<feature type="transmembrane region" description="Helical" evidence="1">
    <location>
        <begin position="61"/>
        <end position="83"/>
    </location>
</feature>
<dbReference type="EMBL" id="JAVREN010000002">
    <property type="protein sequence ID" value="MDT0305665.1"/>
    <property type="molecule type" value="Genomic_DNA"/>
</dbReference>
<evidence type="ECO:0000313" key="3">
    <source>
        <dbReference type="Proteomes" id="UP001183388"/>
    </source>
</evidence>
<dbReference type="Pfam" id="PF19870">
    <property type="entry name" value="DUF6343"/>
    <property type="match status" value="1"/>
</dbReference>
<keyword evidence="3" id="KW-1185">Reference proteome</keyword>
<accession>A0ABU2L278</accession>
<keyword evidence="1" id="KW-0812">Transmembrane</keyword>
<dbReference type="InterPro" id="IPR045924">
    <property type="entry name" value="DUF6343"/>
</dbReference>
<protein>
    <submittedName>
        <fullName evidence="2">DUF6343 family protein</fullName>
    </submittedName>
</protein>
<keyword evidence="1" id="KW-0472">Membrane</keyword>
<dbReference type="RefSeq" id="WP_311628578.1">
    <property type="nucleotide sequence ID" value="NZ_JAVREN010000002.1"/>
</dbReference>
<dbReference type="Proteomes" id="UP001183388">
    <property type="component" value="Unassembled WGS sequence"/>
</dbReference>
<proteinExistence type="predicted"/>
<gene>
    <name evidence="2" type="ORF">RM780_01630</name>
</gene>
<evidence type="ECO:0000256" key="1">
    <source>
        <dbReference type="SAM" id="Phobius"/>
    </source>
</evidence>
<organism evidence="2 3">
    <name type="scientific">Streptomyces boetiae</name>
    <dbReference type="NCBI Taxonomy" id="3075541"/>
    <lineage>
        <taxon>Bacteria</taxon>
        <taxon>Bacillati</taxon>
        <taxon>Actinomycetota</taxon>
        <taxon>Actinomycetes</taxon>
        <taxon>Kitasatosporales</taxon>
        <taxon>Streptomycetaceae</taxon>
        <taxon>Streptomyces</taxon>
    </lineage>
</organism>
<keyword evidence="1" id="KW-1133">Transmembrane helix</keyword>
<evidence type="ECO:0000313" key="2">
    <source>
        <dbReference type="EMBL" id="MDT0305665.1"/>
    </source>
</evidence>